<dbReference type="InterPro" id="IPR012944">
    <property type="entry name" value="SusD_RagB_dom"/>
</dbReference>
<dbReference type="Pfam" id="PF14322">
    <property type="entry name" value="SusD-like_3"/>
    <property type="match status" value="1"/>
</dbReference>
<evidence type="ECO:0000259" key="7">
    <source>
        <dbReference type="Pfam" id="PF14322"/>
    </source>
</evidence>
<protein>
    <submittedName>
        <fullName evidence="8">RagB/SusD domain-containing protein</fullName>
    </submittedName>
</protein>
<name>A0A1M5JZS2_9FLAO</name>
<dbReference type="GO" id="GO:0009279">
    <property type="term" value="C:cell outer membrane"/>
    <property type="evidence" value="ECO:0007669"/>
    <property type="project" value="UniProtKB-SubCell"/>
</dbReference>
<sequence length="512" mass="56199">MKAFKYIMVLLLAGLTGCSDIIDLYPESNISTATYYSNYGEIRTALTGCYRGLQKPLLEEWKMSELRSDNSIMGVPGSTSSVNYDLSFLDEFYPSSSHQGIYNYWLNTYNNIRSANLVLNAVKANYNASTGKIEYENAAVPVTEAERKSLAAEASFIRAYHYFNLVRLYGGVFLIHEAVTPAESKTINRSSKEDIYKLIEADLVNAAAYASSAKFGVIPAELGLANKWSAKALLAKVYLTLNRKAEAAVLLNDVVSNSGYGLESSYANVFSISNEMNKETLFAIRFKAGGLGMGNTLPNLFAPLNSGSAVINGDGSGNNTPAGELNTSYAATDVRKAVNIGVFGTGTRAVLYVKKYISVVTIARDAENDWPVIRYSDVLLMLAEANGNTPASMGLINQVHTRAGLTALPTTVSTAVYEKALADERRWEFAFENQRFFDLLRLNVTSTTLTAEKILSDHFAVMYPLHYSLYPDPKLSLSTLQANADSNHMLLPIPQYEIDTNSFITIPQNDGY</sequence>
<dbReference type="InterPro" id="IPR033985">
    <property type="entry name" value="SusD-like_N"/>
</dbReference>
<evidence type="ECO:0000256" key="3">
    <source>
        <dbReference type="ARBA" id="ARBA00022729"/>
    </source>
</evidence>
<evidence type="ECO:0000313" key="8">
    <source>
        <dbReference type="EMBL" id="SHG45800.1"/>
    </source>
</evidence>
<keyword evidence="3" id="KW-0732">Signal</keyword>
<dbReference type="PROSITE" id="PS51257">
    <property type="entry name" value="PROKAR_LIPOPROTEIN"/>
    <property type="match status" value="1"/>
</dbReference>
<dbReference type="SUPFAM" id="SSF48452">
    <property type="entry name" value="TPR-like"/>
    <property type="match status" value="1"/>
</dbReference>
<evidence type="ECO:0000256" key="5">
    <source>
        <dbReference type="ARBA" id="ARBA00023237"/>
    </source>
</evidence>
<gene>
    <name evidence="8" type="ORF">SAMN05443549_104126</name>
</gene>
<dbReference type="STRING" id="468056.SAMN05443549_104126"/>
<feature type="domain" description="SusD-like N-terminal" evidence="7">
    <location>
        <begin position="85"/>
        <end position="239"/>
    </location>
</feature>
<dbReference type="OrthoDB" id="5694214at2"/>
<comment type="similarity">
    <text evidence="2">Belongs to the SusD family.</text>
</comment>
<keyword evidence="5" id="KW-0998">Cell outer membrane</keyword>
<accession>A0A1M5JZS2</accession>
<evidence type="ECO:0000256" key="2">
    <source>
        <dbReference type="ARBA" id="ARBA00006275"/>
    </source>
</evidence>
<evidence type="ECO:0000259" key="6">
    <source>
        <dbReference type="Pfam" id="PF07980"/>
    </source>
</evidence>
<dbReference type="EMBL" id="FQWB01000004">
    <property type="protein sequence ID" value="SHG45800.1"/>
    <property type="molecule type" value="Genomic_DNA"/>
</dbReference>
<keyword evidence="4" id="KW-0472">Membrane</keyword>
<evidence type="ECO:0000313" key="9">
    <source>
        <dbReference type="Proteomes" id="UP000184516"/>
    </source>
</evidence>
<dbReference type="Proteomes" id="UP000184516">
    <property type="component" value="Unassembled WGS sequence"/>
</dbReference>
<keyword evidence="9" id="KW-1185">Reference proteome</keyword>
<proteinExistence type="inferred from homology"/>
<dbReference type="Gene3D" id="1.25.40.390">
    <property type="match status" value="1"/>
</dbReference>
<reference evidence="9" key="1">
    <citation type="submission" date="2016-11" db="EMBL/GenBank/DDBJ databases">
        <authorList>
            <person name="Varghese N."/>
            <person name="Submissions S."/>
        </authorList>
    </citation>
    <scope>NUCLEOTIDE SEQUENCE [LARGE SCALE GENOMIC DNA]</scope>
    <source>
        <strain evidence="9">DSM 19978</strain>
    </source>
</reference>
<comment type="subcellular location">
    <subcellularLocation>
        <location evidence="1">Cell outer membrane</location>
    </subcellularLocation>
</comment>
<dbReference type="AlphaFoldDB" id="A0A1M5JZS2"/>
<dbReference type="Pfam" id="PF07980">
    <property type="entry name" value="SusD_RagB"/>
    <property type="match status" value="1"/>
</dbReference>
<dbReference type="InterPro" id="IPR011990">
    <property type="entry name" value="TPR-like_helical_dom_sf"/>
</dbReference>
<evidence type="ECO:0000256" key="1">
    <source>
        <dbReference type="ARBA" id="ARBA00004442"/>
    </source>
</evidence>
<feature type="domain" description="RagB/SusD" evidence="6">
    <location>
        <begin position="349"/>
        <end position="512"/>
    </location>
</feature>
<dbReference type="CDD" id="cd08977">
    <property type="entry name" value="SusD"/>
    <property type="match status" value="1"/>
</dbReference>
<evidence type="ECO:0000256" key="4">
    <source>
        <dbReference type="ARBA" id="ARBA00023136"/>
    </source>
</evidence>
<dbReference type="RefSeq" id="WP_073370433.1">
    <property type="nucleotide sequence ID" value="NZ_FQWB01000004.1"/>
</dbReference>
<organism evidence="8 9">
    <name type="scientific">Flavobacterium fluvii</name>
    <dbReference type="NCBI Taxonomy" id="468056"/>
    <lineage>
        <taxon>Bacteria</taxon>
        <taxon>Pseudomonadati</taxon>
        <taxon>Bacteroidota</taxon>
        <taxon>Flavobacteriia</taxon>
        <taxon>Flavobacteriales</taxon>
        <taxon>Flavobacteriaceae</taxon>
        <taxon>Flavobacterium</taxon>
    </lineage>
</organism>